<dbReference type="SUPFAM" id="SSF56712">
    <property type="entry name" value="Prokaryotic type I DNA topoisomerase"/>
    <property type="match status" value="1"/>
</dbReference>
<dbReference type="GO" id="GO:0003677">
    <property type="term" value="F:DNA binding"/>
    <property type="evidence" value="ECO:0007669"/>
    <property type="project" value="UniProtKB-KW"/>
</dbReference>
<comment type="subunit">
    <text evidence="10">Monomer.</text>
</comment>
<feature type="site" description="Interaction with DNA" evidence="10">
    <location>
        <position position="302"/>
    </location>
</feature>
<evidence type="ECO:0000256" key="9">
    <source>
        <dbReference type="ARBA" id="ARBA00023235"/>
    </source>
</evidence>
<dbReference type="SUPFAM" id="SSF57783">
    <property type="entry name" value="Zinc beta-ribbon"/>
    <property type="match status" value="1"/>
</dbReference>
<dbReference type="InterPro" id="IPR034149">
    <property type="entry name" value="TOPRIM_TopoI"/>
</dbReference>
<dbReference type="InterPro" id="IPR013498">
    <property type="entry name" value="Topo_IA_Znf"/>
</dbReference>
<evidence type="ECO:0000256" key="6">
    <source>
        <dbReference type="ARBA" id="ARBA00022842"/>
    </source>
</evidence>
<comment type="function">
    <text evidence="10">Releases the supercoiling and torsional tension of DNA, which is introduced during the DNA replication and transcription, by transiently cleaving and rejoining one strand of the DNA duplex. Introduces a single-strand break via transesterification at a target site in duplex DNA. The scissile phosphodiester is attacked by the catalytic tyrosine of the enzyme, resulting in the formation of a DNA-(5'-phosphotyrosyl)-enzyme intermediate and the expulsion of a 3'-OH DNA strand. The free DNA strand then undergoes passage around the unbroken strand, thus removing DNA supercoils. Finally, in the religation step, the DNA 3'-OH attacks the covalent intermediate to expel the active-site tyrosine and restore the DNA phosphodiester backbone.</text>
</comment>
<feature type="site" description="Interaction with DNA" evidence="10">
    <location>
        <position position="139"/>
    </location>
</feature>
<dbReference type="Gene3D" id="3.40.50.140">
    <property type="match status" value="1"/>
</dbReference>
<feature type="site" description="Interaction with DNA" evidence="10">
    <location>
        <position position="491"/>
    </location>
</feature>
<dbReference type="OMA" id="PECKYTR"/>
<keyword evidence="7 10" id="KW-0799">Topoisomerase</keyword>
<evidence type="ECO:0000313" key="14">
    <source>
        <dbReference type="Proteomes" id="UP000266172"/>
    </source>
</evidence>
<feature type="site" description="Interaction with DNA" evidence="10">
    <location>
        <position position="148"/>
    </location>
</feature>
<evidence type="ECO:0000256" key="1">
    <source>
        <dbReference type="ARBA" id="ARBA00000213"/>
    </source>
</evidence>
<feature type="site" description="Interaction with DNA" evidence="10">
    <location>
        <position position="140"/>
    </location>
</feature>
<dbReference type="PRINTS" id="PR00417">
    <property type="entry name" value="PRTPISMRASEI"/>
</dbReference>
<dbReference type="Gene3D" id="1.10.290.10">
    <property type="entry name" value="Topoisomerase I, domain 4"/>
    <property type="match status" value="1"/>
</dbReference>
<dbReference type="InterPro" id="IPR013826">
    <property type="entry name" value="Topo_IA_cen_sub3"/>
</dbReference>
<dbReference type="InterPro" id="IPR003602">
    <property type="entry name" value="Topo_IA_DNA-bd_dom"/>
</dbReference>
<dbReference type="EMBL" id="QRVL01000001">
    <property type="protein sequence ID" value="RGS42259.1"/>
    <property type="molecule type" value="Genomic_DNA"/>
</dbReference>
<dbReference type="Pfam" id="PF01396">
    <property type="entry name" value="Zn_ribbon_Top1"/>
    <property type="match status" value="3"/>
</dbReference>
<evidence type="ECO:0000259" key="11">
    <source>
        <dbReference type="PROSITE" id="PS50880"/>
    </source>
</evidence>
<evidence type="ECO:0000256" key="5">
    <source>
        <dbReference type="ARBA" id="ARBA00022833"/>
    </source>
</evidence>
<keyword evidence="9 10" id="KW-0413">Isomerase</keyword>
<dbReference type="SMART" id="SM00437">
    <property type="entry name" value="TOP1Ac"/>
    <property type="match status" value="1"/>
</dbReference>
<dbReference type="AlphaFoldDB" id="A0A395VDW8"/>
<feature type="site" description="Interaction with DNA" evidence="10">
    <location>
        <position position="143"/>
    </location>
</feature>
<accession>A0A395VDW8</accession>
<keyword evidence="4" id="KW-0863">Zinc-finger</keyword>
<comment type="caution">
    <text evidence="13">The sequence shown here is derived from an EMBL/GenBank/DDBJ whole genome shotgun (WGS) entry which is preliminary data.</text>
</comment>
<name>A0A395VDW8_9FIRM</name>
<dbReference type="GeneID" id="93723195"/>
<dbReference type="InterPro" id="IPR000380">
    <property type="entry name" value="Topo_IA"/>
</dbReference>
<reference evidence="13 14" key="1">
    <citation type="submission" date="2018-08" db="EMBL/GenBank/DDBJ databases">
        <title>A genome reference for cultivated species of the human gut microbiota.</title>
        <authorList>
            <person name="Zou Y."/>
            <person name="Xue W."/>
            <person name="Luo G."/>
        </authorList>
    </citation>
    <scope>NUCLEOTIDE SEQUENCE [LARGE SCALE GENOMIC DNA]</scope>
    <source>
        <strain evidence="13 14">AF22-12AC</strain>
    </source>
</reference>
<dbReference type="EC" id="5.6.2.1" evidence="10"/>
<dbReference type="GO" id="GO:0005694">
    <property type="term" value="C:chromosome"/>
    <property type="evidence" value="ECO:0007669"/>
    <property type="project" value="InterPro"/>
</dbReference>
<comment type="similarity">
    <text evidence="2 10">Belongs to the type IA topoisomerase family.</text>
</comment>
<dbReference type="Gene3D" id="2.70.20.10">
    <property type="entry name" value="Topoisomerase I, domain 3"/>
    <property type="match status" value="1"/>
</dbReference>
<dbReference type="NCBIfam" id="TIGR01051">
    <property type="entry name" value="topA_bact"/>
    <property type="match status" value="1"/>
</dbReference>
<evidence type="ECO:0000256" key="3">
    <source>
        <dbReference type="ARBA" id="ARBA00022723"/>
    </source>
</evidence>
<dbReference type="InterPro" id="IPR013825">
    <property type="entry name" value="Topo_IA_cen_sub2"/>
</dbReference>
<feature type="region of interest" description="Interaction with DNA" evidence="10">
    <location>
        <begin position="163"/>
        <end position="168"/>
    </location>
</feature>
<dbReference type="InterPro" id="IPR013497">
    <property type="entry name" value="Topo_IA_cen"/>
</dbReference>
<evidence type="ECO:0000256" key="8">
    <source>
        <dbReference type="ARBA" id="ARBA00023125"/>
    </source>
</evidence>
<keyword evidence="5" id="KW-0862">Zinc</keyword>
<dbReference type="GO" id="GO:0006265">
    <property type="term" value="P:DNA topological change"/>
    <property type="evidence" value="ECO:0007669"/>
    <property type="project" value="UniProtKB-UniRule"/>
</dbReference>
<dbReference type="Gene3D" id="3.30.65.10">
    <property type="entry name" value="Bacterial Topoisomerase I, domain 1"/>
    <property type="match status" value="2"/>
</dbReference>
<dbReference type="PANTHER" id="PTHR42785:SF1">
    <property type="entry name" value="DNA TOPOISOMERASE"/>
    <property type="match status" value="1"/>
</dbReference>
<dbReference type="HAMAP" id="MF_00952">
    <property type="entry name" value="Topoisom_1_prok"/>
    <property type="match status" value="1"/>
</dbReference>
<dbReference type="InterPro" id="IPR006171">
    <property type="entry name" value="TOPRIM_dom"/>
</dbReference>
<dbReference type="CDD" id="cd03363">
    <property type="entry name" value="TOPRIM_TopoIA_TopoI"/>
    <property type="match status" value="1"/>
</dbReference>
<evidence type="ECO:0000313" key="13">
    <source>
        <dbReference type="EMBL" id="RGS42259.1"/>
    </source>
</evidence>
<evidence type="ECO:0000259" key="12">
    <source>
        <dbReference type="PROSITE" id="PS52039"/>
    </source>
</evidence>
<gene>
    <name evidence="10" type="primary">topA</name>
    <name evidence="13" type="ORF">DWX93_02695</name>
</gene>
<dbReference type="Pfam" id="PF01131">
    <property type="entry name" value="Topoisom_bac"/>
    <property type="match status" value="1"/>
</dbReference>
<protein>
    <recommendedName>
        <fullName evidence="10">DNA topoisomerase 1</fullName>
        <ecNumber evidence="10">5.6.2.1</ecNumber>
    </recommendedName>
    <alternativeName>
        <fullName evidence="10">DNA topoisomerase I</fullName>
    </alternativeName>
</protein>
<dbReference type="Pfam" id="PF01751">
    <property type="entry name" value="Toprim"/>
    <property type="match status" value="1"/>
</dbReference>
<evidence type="ECO:0000256" key="2">
    <source>
        <dbReference type="ARBA" id="ARBA00009446"/>
    </source>
</evidence>
<dbReference type="RefSeq" id="WP_014079538.1">
    <property type="nucleotide sequence ID" value="NZ_CATVZQ010000001.1"/>
</dbReference>
<dbReference type="PROSITE" id="PS50880">
    <property type="entry name" value="TOPRIM"/>
    <property type="match status" value="1"/>
</dbReference>
<organism evidence="13 14">
    <name type="scientific">Roseburia hominis</name>
    <dbReference type="NCBI Taxonomy" id="301301"/>
    <lineage>
        <taxon>Bacteria</taxon>
        <taxon>Bacillati</taxon>
        <taxon>Bacillota</taxon>
        <taxon>Clostridia</taxon>
        <taxon>Lachnospirales</taxon>
        <taxon>Lachnospiraceae</taxon>
        <taxon>Roseburia</taxon>
    </lineage>
</organism>
<dbReference type="PROSITE" id="PS00396">
    <property type="entry name" value="TOPO_IA_1"/>
    <property type="match status" value="1"/>
</dbReference>
<dbReference type="Gene3D" id="1.10.460.10">
    <property type="entry name" value="Topoisomerase I, domain 2"/>
    <property type="match status" value="1"/>
</dbReference>
<feature type="domain" description="Topo IA-type catalytic" evidence="12">
    <location>
        <begin position="129"/>
        <end position="559"/>
    </location>
</feature>
<dbReference type="InterPro" id="IPR023406">
    <property type="entry name" value="Topo_IA_AS"/>
</dbReference>
<dbReference type="InterPro" id="IPR003601">
    <property type="entry name" value="Topo_IA_2"/>
</dbReference>
<feature type="site" description="Interaction with DNA" evidence="10">
    <location>
        <position position="155"/>
    </location>
</feature>
<feature type="site" description="Interaction with DNA" evidence="10">
    <location>
        <position position="33"/>
    </location>
</feature>
<dbReference type="SMART" id="SM00436">
    <property type="entry name" value="TOP1Bc"/>
    <property type="match status" value="1"/>
</dbReference>
<dbReference type="Proteomes" id="UP000266172">
    <property type="component" value="Unassembled WGS sequence"/>
</dbReference>
<keyword evidence="8 10" id="KW-0238">DNA-binding</keyword>
<dbReference type="PANTHER" id="PTHR42785">
    <property type="entry name" value="DNA TOPOISOMERASE, TYPE IA, CORE"/>
    <property type="match status" value="1"/>
</dbReference>
<comment type="catalytic activity">
    <reaction evidence="1 10">
        <text>ATP-independent breakage of single-stranded DNA, followed by passage and rejoining.</text>
        <dbReference type="EC" id="5.6.2.1"/>
    </reaction>
</comment>
<feature type="active site" description="O-(5'-phospho-DNA)-tyrosine intermediate" evidence="10">
    <location>
        <position position="300"/>
    </location>
</feature>
<evidence type="ECO:0000256" key="10">
    <source>
        <dbReference type="HAMAP-Rule" id="MF_00952"/>
    </source>
</evidence>
<dbReference type="InterPro" id="IPR028612">
    <property type="entry name" value="Topoisom_1_IA"/>
</dbReference>
<evidence type="ECO:0000256" key="7">
    <source>
        <dbReference type="ARBA" id="ARBA00023029"/>
    </source>
</evidence>
<sequence>MAKYLVIVESPAKVKTIKKFLGKNYEVVASNGHVRDLPKSQMGIDVEHDYEPKYITIRGKGDILAKLRKEVKKADKVYLATDPDREGEAISWHLSQALKLDGKNVRRISFNEITQNAVKASLKQPRDIDMNLVNAQQTRRILDRIVGYKISPLLWAKVKRGLSAGRVQSVALRIICDREDEINAFIPEEYWTLDAKLKADGEKKPLTAKFHGDENGKLAITCREEADRIMDEIRGERFEVLEVKKGERVKKAPLPFTTSTLQQEASKTLNFPISKTMRIAQQLYEGVDVKGQGTVGLITYLRTDSVRISDEADADARAYIAQNYGEEFVATQTVTQKGGAKIQDAHEAIRPSDIARTPAVVKESLSRDQFRLYQLIWKRFAASRMASAVYETTNVKIGAGKYRFGVAASKVSFEGFMSVYTSEDDEKDTNNVLLKGIDEDTKLTLDTFDEKQHFTQPPAHYTEASLVKTLEELGIGRPSTYSPTITTLLGRRYIVKEAKNLYVTELGEVVNQIMKESFPSIVDEHFTANMESLLDSIGEGAVNWKTVVRNFYPDLEAAVEVAEKELQKVKIEDEVTDVVCDQCGRNMVVKYGPHGKFLACPGFPECRNTKPYLEKIGVPCPKCGKDVVLRKTKKGRKYFGCENNPECDFMSWSRPVAEKCPKCGGYMVVKGNKIACADAGCGYTRDRKADEDTK</sequence>
<keyword evidence="6" id="KW-0460">Magnesium</keyword>
<dbReference type="GO" id="GO:0008270">
    <property type="term" value="F:zinc ion binding"/>
    <property type="evidence" value="ECO:0007669"/>
    <property type="project" value="UniProtKB-KW"/>
</dbReference>
<dbReference type="InterPro" id="IPR005733">
    <property type="entry name" value="TopoI_bac-type"/>
</dbReference>
<proteinExistence type="inferred from homology"/>
<dbReference type="PROSITE" id="PS52039">
    <property type="entry name" value="TOPO_IA_2"/>
    <property type="match status" value="1"/>
</dbReference>
<dbReference type="SMART" id="SM00493">
    <property type="entry name" value="TOPRIM"/>
    <property type="match status" value="1"/>
</dbReference>
<dbReference type="GO" id="GO:0003917">
    <property type="term" value="F:DNA topoisomerase type I (single strand cut, ATP-independent) activity"/>
    <property type="evidence" value="ECO:0007669"/>
    <property type="project" value="UniProtKB-UniRule"/>
</dbReference>
<dbReference type="CDD" id="cd00186">
    <property type="entry name" value="TOP1Ac"/>
    <property type="match status" value="1"/>
</dbReference>
<keyword evidence="3" id="KW-0479">Metal-binding</keyword>
<evidence type="ECO:0000256" key="4">
    <source>
        <dbReference type="ARBA" id="ARBA00022771"/>
    </source>
</evidence>
<dbReference type="InterPro" id="IPR013824">
    <property type="entry name" value="Topo_IA_cen_sub1"/>
</dbReference>
<feature type="domain" description="Toprim" evidence="11">
    <location>
        <begin position="3"/>
        <end position="113"/>
    </location>
</feature>
<dbReference type="InterPro" id="IPR023405">
    <property type="entry name" value="Topo_IA_core_domain"/>
</dbReference>